<sequence length="61" mass="6955">MSIQAGVDTVQRQLVTSTNSSECPLRGIVRRVPVRHVKKSLFTVYMTVMMDVFSHSSWNGW</sequence>
<reference evidence="1" key="1">
    <citation type="submission" date="2018-06" db="EMBL/GenBank/DDBJ databases">
        <authorList>
            <person name="Zhirakovskaya E."/>
        </authorList>
    </citation>
    <scope>NUCLEOTIDE SEQUENCE</scope>
</reference>
<protein>
    <submittedName>
        <fullName evidence="1">Uncharacterized protein</fullName>
    </submittedName>
</protein>
<organism evidence="1">
    <name type="scientific">hydrothermal vent metagenome</name>
    <dbReference type="NCBI Taxonomy" id="652676"/>
    <lineage>
        <taxon>unclassified sequences</taxon>
        <taxon>metagenomes</taxon>
        <taxon>ecological metagenomes</taxon>
    </lineage>
</organism>
<dbReference type="AlphaFoldDB" id="A0A3B1AAE3"/>
<accession>A0A3B1AAE3</accession>
<evidence type="ECO:0000313" key="1">
    <source>
        <dbReference type="EMBL" id="VAW95209.1"/>
    </source>
</evidence>
<dbReference type="EMBL" id="UOFV01000049">
    <property type="protein sequence ID" value="VAW95209.1"/>
    <property type="molecule type" value="Genomic_DNA"/>
</dbReference>
<gene>
    <name evidence="1" type="ORF">MNBD_GAMMA19-1412</name>
</gene>
<name>A0A3B1AAE3_9ZZZZ</name>
<proteinExistence type="predicted"/>